<dbReference type="AlphaFoldDB" id="A0A2I1CKD1"/>
<accession>A0A2I1CKD1</accession>
<feature type="signal peptide" evidence="1">
    <location>
        <begin position="1"/>
        <end position="20"/>
    </location>
</feature>
<dbReference type="GeneID" id="36535946"/>
<keyword evidence="3" id="KW-1185">Reference proteome</keyword>
<name>A0A2I1CKD1_ASPN1</name>
<dbReference type="STRING" id="1392255.A0A2I1CKD1"/>
<feature type="chain" id="PRO_5014190564" evidence="1">
    <location>
        <begin position="21"/>
        <end position="183"/>
    </location>
</feature>
<comment type="caution">
    <text evidence="2">The sequence shown here is derived from an EMBL/GenBank/DDBJ whole genome shotgun (WGS) entry which is preliminary data.</text>
</comment>
<sequence length="183" mass="20107">MRFSVPAVVTLTMSAGLASAAASLPSTACWNLQSVIQNVDYARFFGHAQQEICSKGCKVKLSEYEPNLRNFGRSIIEAETPNMGTPQLNNAYISGVDSLIDLARTQCAAGEGDLCAMNTAELQSLAKCVKANSWRVFLDNALSLWPVLTTNCQTQYDFFSNPALWEEKVPAYFRGFAENCEKN</sequence>
<evidence type="ECO:0000256" key="1">
    <source>
        <dbReference type="SAM" id="SignalP"/>
    </source>
</evidence>
<dbReference type="RefSeq" id="XP_024686674.1">
    <property type="nucleotide sequence ID" value="XM_024828620.1"/>
</dbReference>
<dbReference type="VEuPathDB" id="FungiDB:P174DRAFT_446753"/>
<evidence type="ECO:0000313" key="3">
    <source>
        <dbReference type="Proteomes" id="UP000234474"/>
    </source>
</evidence>
<organism evidence="2 3">
    <name type="scientific">Aspergillus novofumigatus (strain IBT 16806)</name>
    <dbReference type="NCBI Taxonomy" id="1392255"/>
    <lineage>
        <taxon>Eukaryota</taxon>
        <taxon>Fungi</taxon>
        <taxon>Dikarya</taxon>
        <taxon>Ascomycota</taxon>
        <taxon>Pezizomycotina</taxon>
        <taxon>Eurotiomycetes</taxon>
        <taxon>Eurotiomycetidae</taxon>
        <taxon>Eurotiales</taxon>
        <taxon>Aspergillaceae</taxon>
        <taxon>Aspergillus</taxon>
        <taxon>Aspergillus subgen. Fumigati</taxon>
    </lineage>
</organism>
<dbReference type="Proteomes" id="UP000234474">
    <property type="component" value="Unassembled WGS sequence"/>
</dbReference>
<proteinExistence type="predicted"/>
<protein>
    <submittedName>
        <fullName evidence="2">Uncharacterized protein</fullName>
    </submittedName>
</protein>
<keyword evidence="1" id="KW-0732">Signal</keyword>
<dbReference type="OMA" id="FAAENCK"/>
<evidence type="ECO:0000313" key="2">
    <source>
        <dbReference type="EMBL" id="PKX98079.1"/>
    </source>
</evidence>
<gene>
    <name evidence="2" type="ORF">P174DRAFT_446753</name>
</gene>
<dbReference type="OrthoDB" id="4344116at2759"/>
<dbReference type="EMBL" id="MSZS01000001">
    <property type="protein sequence ID" value="PKX98079.1"/>
    <property type="molecule type" value="Genomic_DNA"/>
</dbReference>
<reference evidence="3" key="1">
    <citation type="journal article" date="2018" name="Proc. Natl. Acad. Sci. U.S.A.">
        <title>Linking secondary metabolites to gene clusters through genome sequencing of six diverse Aspergillus species.</title>
        <authorList>
            <person name="Kaerboelling I."/>
            <person name="Vesth T.C."/>
            <person name="Frisvad J.C."/>
            <person name="Nybo J.L."/>
            <person name="Theobald S."/>
            <person name="Kuo A."/>
            <person name="Bowyer P."/>
            <person name="Matsuda Y."/>
            <person name="Mondo S."/>
            <person name="Lyhne E.K."/>
            <person name="Kogle M.E."/>
            <person name="Clum A."/>
            <person name="Lipzen A."/>
            <person name="Salamov A."/>
            <person name="Ngan C.Y."/>
            <person name="Daum C."/>
            <person name="Chiniquy J."/>
            <person name="Barry K."/>
            <person name="LaButti K."/>
            <person name="Haridas S."/>
            <person name="Simmons B.A."/>
            <person name="Magnuson J.K."/>
            <person name="Mortensen U.H."/>
            <person name="Larsen T.O."/>
            <person name="Grigoriev I.V."/>
            <person name="Baker S.E."/>
            <person name="Andersen M.R."/>
        </authorList>
    </citation>
    <scope>NUCLEOTIDE SEQUENCE [LARGE SCALE GENOMIC DNA]</scope>
    <source>
        <strain evidence="3">IBT 16806</strain>
    </source>
</reference>